<gene>
    <name evidence="2" type="ORF">PGLA2088_LOCUS42593</name>
</gene>
<dbReference type="AlphaFoldDB" id="A0A813L9Y3"/>
<accession>A0A813L9Y3</accession>
<protein>
    <submittedName>
        <fullName evidence="2">Uncharacterized protein</fullName>
    </submittedName>
</protein>
<organism evidence="2 3">
    <name type="scientific">Polarella glacialis</name>
    <name type="common">Dinoflagellate</name>
    <dbReference type="NCBI Taxonomy" id="89957"/>
    <lineage>
        <taxon>Eukaryota</taxon>
        <taxon>Sar</taxon>
        <taxon>Alveolata</taxon>
        <taxon>Dinophyceae</taxon>
        <taxon>Suessiales</taxon>
        <taxon>Suessiaceae</taxon>
        <taxon>Polarella</taxon>
    </lineage>
</organism>
<evidence type="ECO:0000256" key="1">
    <source>
        <dbReference type="SAM" id="MobiDB-lite"/>
    </source>
</evidence>
<dbReference type="EMBL" id="CAJNNW010034395">
    <property type="protein sequence ID" value="CAE8722538.1"/>
    <property type="molecule type" value="Genomic_DNA"/>
</dbReference>
<evidence type="ECO:0000313" key="3">
    <source>
        <dbReference type="Proteomes" id="UP000626109"/>
    </source>
</evidence>
<evidence type="ECO:0000313" key="2">
    <source>
        <dbReference type="EMBL" id="CAE8722538.1"/>
    </source>
</evidence>
<dbReference type="Proteomes" id="UP000626109">
    <property type="component" value="Unassembled WGS sequence"/>
</dbReference>
<feature type="region of interest" description="Disordered" evidence="1">
    <location>
        <begin position="275"/>
        <end position="309"/>
    </location>
</feature>
<feature type="non-terminal residue" evidence="2">
    <location>
        <position position="332"/>
    </location>
</feature>
<sequence>MASPVDYVSAVNSKFEADKERRRLLVQGAAAWQVLPEPRALGSVRRLAADAAHKPPHPKLPHLLGQLLLKLGSPAGLGGLEIDHLCAFTPTTSSSTLGSGFFLVRCNNNKLTKPAPGSRDDPSGSADDLLLVKVLPEEAPLLREAHHLRWAASVLGPLRVPRLLLQEPVTGDGLSALPLELVAFRPRASGAARCSSFSLADLLGRGATAFALEDLRSAICEVPDPSGLLQELDLCLQPAKADLRLAPGHAEVRLAARQAAEVLGCLAGASATASPGPPEVVPWPGPPPQPYTSCSSCSSSRPQPERKTLGAEPAVVALLELAPLLERHLHRA</sequence>
<feature type="compositionally biased region" description="Low complexity" evidence="1">
    <location>
        <begin position="291"/>
        <end position="302"/>
    </location>
</feature>
<reference evidence="2" key="1">
    <citation type="submission" date="2021-02" db="EMBL/GenBank/DDBJ databases">
        <authorList>
            <person name="Dougan E. K."/>
            <person name="Rhodes N."/>
            <person name="Thang M."/>
            <person name="Chan C."/>
        </authorList>
    </citation>
    <scope>NUCLEOTIDE SEQUENCE</scope>
</reference>
<proteinExistence type="predicted"/>
<name>A0A813L9Y3_POLGL</name>
<feature type="compositionally biased region" description="Pro residues" evidence="1">
    <location>
        <begin position="275"/>
        <end position="290"/>
    </location>
</feature>
<comment type="caution">
    <text evidence="2">The sequence shown here is derived from an EMBL/GenBank/DDBJ whole genome shotgun (WGS) entry which is preliminary data.</text>
</comment>